<reference evidence="1 2" key="1">
    <citation type="journal article" date="2019" name="Nat. Ecol. Evol.">
        <title>Megaphylogeny resolves global patterns of mushroom evolution.</title>
        <authorList>
            <person name="Varga T."/>
            <person name="Krizsan K."/>
            <person name="Foldi C."/>
            <person name="Dima B."/>
            <person name="Sanchez-Garcia M."/>
            <person name="Sanchez-Ramirez S."/>
            <person name="Szollosi G.J."/>
            <person name="Szarkandi J.G."/>
            <person name="Papp V."/>
            <person name="Albert L."/>
            <person name="Andreopoulos W."/>
            <person name="Angelini C."/>
            <person name="Antonin V."/>
            <person name="Barry K.W."/>
            <person name="Bougher N.L."/>
            <person name="Buchanan P."/>
            <person name="Buyck B."/>
            <person name="Bense V."/>
            <person name="Catcheside P."/>
            <person name="Chovatia M."/>
            <person name="Cooper J."/>
            <person name="Damon W."/>
            <person name="Desjardin D."/>
            <person name="Finy P."/>
            <person name="Geml J."/>
            <person name="Haridas S."/>
            <person name="Hughes K."/>
            <person name="Justo A."/>
            <person name="Karasinski D."/>
            <person name="Kautmanova I."/>
            <person name="Kiss B."/>
            <person name="Kocsube S."/>
            <person name="Kotiranta H."/>
            <person name="LaButti K.M."/>
            <person name="Lechner B.E."/>
            <person name="Liimatainen K."/>
            <person name="Lipzen A."/>
            <person name="Lukacs Z."/>
            <person name="Mihaltcheva S."/>
            <person name="Morgado L.N."/>
            <person name="Niskanen T."/>
            <person name="Noordeloos M.E."/>
            <person name="Ohm R.A."/>
            <person name="Ortiz-Santana B."/>
            <person name="Ovrebo C."/>
            <person name="Racz N."/>
            <person name="Riley R."/>
            <person name="Savchenko A."/>
            <person name="Shiryaev A."/>
            <person name="Soop K."/>
            <person name="Spirin V."/>
            <person name="Szebenyi C."/>
            <person name="Tomsovsky M."/>
            <person name="Tulloss R.E."/>
            <person name="Uehling J."/>
            <person name="Grigoriev I.V."/>
            <person name="Vagvolgyi C."/>
            <person name="Papp T."/>
            <person name="Martin F.M."/>
            <person name="Miettinen O."/>
            <person name="Hibbett D.S."/>
            <person name="Nagy L.G."/>
        </authorList>
    </citation>
    <scope>NUCLEOTIDE SEQUENCE [LARGE SCALE GENOMIC DNA]</scope>
    <source>
        <strain evidence="1 2">NL-1719</strain>
    </source>
</reference>
<proteinExistence type="predicted"/>
<protein>
    <submittedName>
        <fullName evidence="1">Uncharacterized protein</fullName>
    </submittedName>
</protein>
<dbReference type="Proteomes" id="UP000308600">
    <property type="component" value="Unassembled WGS sequence"/>
</dbReference>
<evidence type="ECO:0000313" key="1">
    <source>
        <dbReference type="EMBL" id="TFK69486.1"/>
    </source>
</evidence>
<evidence type="ECO:0000313" key="2">
    <source>
        <dbReference type="Proteomes" id="UP000308600"/>
    </source>
</evidence>
<organism evidence="1 2">
    <name type="scientific">Pluteus cervinus</name>
    <dbReference type="NCBI Taxonomy" id="181527"/>
    <lineage>
        <taxon>Eukaryota</taxon>
        <taxon>Fungi</taxon>
        <taxon>Dikarya</taxon>
        <taxon>Basidiomycota</taxon>
        <taxon>Agaricomycotina</taxon>
        <taxon>Agaricomycetes</taxon>
        <taxon>Agaricomycetidae</taxon>
        <taxon>Agaricales</taxon>
        <taxon>Pluteineae</taxon>
        <taxon>Pluteaceae</taxon>
        <taxon>Pluteus</taxon>
    </lineage>
</organism>
<name>A0ACD3AUP7_9AGAR</name>
<gene>
    <name evidence="1" type="ORF">BDN72DRAFT_819995</name>
</gene>
<keyword evidence="2" id="KW-1185">Reference proteome</keyword>
<accession>A0ACD3AUP7</accession>
<sequence>MTSSRAIEENIRDAYLQSHSLGDVSKVEHAYDRTIELGTGLPDNGPLGFVRNFFAENQATIESTATGLLSLTSEGKSIETAVNNFAETAKVMIKGLDALAQVHPAIGVAVLAFKLVVTFDMTRRENNKKVLALKIEMQDMMAVLFELRHIADPMEEGPDGSPLGARIQTLMDRIANDIKDAGSACDAYLKKSFLARTLKSKIYETRLAEYGAMFETNKADIQQSLTMHTARGVDAANEKLVAQGLTLNKMSRKFDRILQIFGQLNSPQEMEVQRFLEENGGAQTCIEDDELLEQLVSKSGQLLSDASGSMARGHDLWDARKLLLKEFHEDVDKMFDNHVAVFHGKLDIQSTQLEAIQTILTSGSHERIVDPDLKTIWKEMGWKGSVKARHFVLALHDYFSDGSLIPSKESNTSPRTPNALSPPIDLGPTADITSTKPGSNDEWTLAYVNVAHVQPILEAIDDDGTGLISIKKVNVFVTSRPPDWTLLQRLAYWAAGWHRSISSYRTKIYLQVQKMFKLLVHLMPSNRSLVEEYLKSLPLVRLEHILRSTKSAEGTKHDPELSNLINYFDAMEEERLTKNLVSVAYELDSAETVSLVTGPGRIERYLFPLVYVMLKRDLRLIMLACRFRIREEELWVAAQSLHAVFKIVNERIGMVTGIFKQIHADVNARLEVFAFGMFQTYYDRLYNRERSYLVDLHNSYLKWQSDTGQTNQKEKLQDEIDSIPLTELKLGPDDSIDLGESIQNSIVNDVPNELTPRGHWSGHVWLPMPDGDARSFLGLLELRIDLSGREIVGSGQTFGGALSVSGTLDEGNDIRFSMKFKHGITLMCHGKFYPDYQSIRASWVDGYFQAANESRFIRLWRTPTHLNRFRSELLDEQTSLARARWAFVRKAILYEVRRKSWSWAYLQPCIKETKRIFALSVRHRINSWNITPNDRLNPEETNELYLLQTCVDVRISRICTLLAEFHINRLMVRHHASCDSCQRAIYETRIICLVCIEKDFSNSFDVCRPPCLTASASRKKLNHSPSHSMIKYEYVVHDYNEVWASRTIATHAKEVLNAARVVKKEEERSIIVPYDASGTPKPTTLILCICCSKGVTVPCWVCQVCARGTFICSDCEGRRVAPPEKHTHKLNHPQIRIGTVEPDPRTAADEIDIEERLVVFDEKVDTRVARLETMVQDVQERTRRLETRVEEQFTRVQERLTQLEANIEDRFSVLESLLRQIMTQGEGSRITQS</sequence>
<dbReference type="EMBL" id="ML208330">
    <property type="protein sequence ID" value="TFK69486.1"/>
    <property type="molecule type" value="Genomic_DNA"/>
</dbReference>